<keyword evidence="6 12" id="KW-0547">Nucleotide-binding</keyword>
<keyword evidence="16" id="KW-1185">Reference proteome</keyword>
<comment type="caution">
    <text evidence="15">The sequence shown here is derived from an EMBL/GenBank/DDBJ whole genome shotgun (WGS) entry which is preliminary data.</text>
</comment>
<feature type="binding site" evidence="12">
    <location>
        <begin position="508"/>
        <end position="511"/>
    </location>
    <ligand>
        <name>ATP</name>
        <dbReference type="ChEBI" id="CHEBI:30616"/>
    </ligand>
</feature>
<accession>A0A7W8MQU5</accession>
<keyword evidence="7 12" id="KW-0067">ATP-binding</keyword>
<dbReference type="CDD" id="cd00770">
    <property type="entry name" value="SerRS_core"/>
    <property type="match status" value="1"/>
</dbReference>
<protein>
    <recommendedName>
        <fullName evidence="12">Serine--tRNA ligase</fullName>
        <ecNumber evidence="12">6.1.1.11</ecNumber>
    </recommendedName>
    <alternativeName>
        <fullName evidence="12">Seryl-tRNA synthetase</fullName>
        <shortName evidence="12">SerRS</shortName>
    </alternativeName>
    <alternativeName>
        <fullName evidence="12">Seryl-tRNA(Ser/Sec) synthetase</fullName>
    </alternativeName>
</protein>
<comment type="domain">
    <text evidence="12">Consists of two distinct domains, a catalytic core and a N-terminal extension that is involved in tRNA binding.</text>
</comment>
<dbReference type="GO" id="GO:0005737">
    <property type="term" value="C:cytoplasm"/>
    <property type="evidence" value="ECO:0007669"/>
    <property type="project" value="UniProtKB-SubCell"/>
</dbReference>
<sequence>MTKPLICLSLGSFSAINARTPMFCNPIAFIIPAAVSMILGVGFPAIGSRESPLVTNPPMRSRETISSNSIPYPKVPLAAITGELNSTPATVTRMSGPLVRAAALTVPIPFPYLTSVAVTYRSPSIRGNGSIGDIASLRGRKTLKCEVMIDLAFVRANLALVEEQLRNRGMDPAIALRNFVEIDRERREAITRVETLKAQRNKLTEEIAKLRREGVDTTAQTDQTRVLKSEAESLESAAAASDERLKEILQALPNLPQDSVPIGRSADDNREEKVWGAKTIFDFPAKPHWDLGEALGILDFGRAAKISGSRFVVQFGQGARLERALANFMIDLHTGEHGYTEVLPPYMVNSRSLFGTGQLPKFAEDLFHCDDKGGYQPGVYQENDHWLVPTAEVPVTNLFRDETLDESQLPISFCAYTPCFRSEAGSYGKDVRGMIRQHQFQKVELVKFVRPEDSNSEHERLTRHAETVLERLGLPYRRMLLCTGDMGFSAAKTYDLEVWLPGQQLYREISSCSNFETFQARRANIRYRSTKAKKSEFLHTLNGSGLAVGRTYLAILENYQQPDGTIRVPEVLVPYMNGDTVIGKQQGWS</sequence>
<dbReference type="InterPro" id="IPR006195">
    <property type="entry name" value="aa-tRNA-synth_II"/>
</dbReference>
<keyword evidence="8 12" id="KW-0648">Protein biosynthesis</keyword>
<evidence type="ECO:0000256" key="4">
    <source>
        <dbReference type="ARBA" id="ARBA00022490"/>
    </source>
</evidence>
<evidence type="ECO:0000259" key="14">
    <source>
        <dbReference type="PROSITE" id="PS50862"/>
    </source>
</evidence>
<dbReference type="GO" id="GO:0005524">
    <property type="term" value="F:ATP binding"/>
    <property type="evidence" value="ECO:0007669"/>
    <property type="project" value="UniProtKB-UniRule"/>
</dbReference>
<dbReference type="PRINTS" id="PR00981">
    <property type="entry name" value="TRNASYNTHSER"/>
</dbReference>
<gene>
    <name evidence="12" type="primary">serS</name>
    <name evidence="15" type="ORF">HDF09_000830</name>
</gene>
<keyword evidence="13" id="KW-0175">Coiled coil</keyword>
<evidence type="ECO:0000256" key="7">
    <source>
        <dbReference type="ARBA" id="ARBA00022840"/>
    </source>
</evidence>
<dbReference type="AlphaFoldDB" id="A0A7W8MQU5"/>
<dbReference type="Pfam" id="PF02403">
    <property type="entry name" value="Seryl_tRNA_N"/>
    <property type="match status" value="1"/>
</dbReference>
<comment type="subcellular location">
    <subcellularLocation>
        <location evidence="1 12">Cytoplasm</location>
    </subcellularLocation>
</comment>
<dbReference type="InterPro" id="IPR045864">
    <property type="entry name" value="aa-tRNA-synth_II/BPL/LPL"/>
</dbReference>
<comment type="catalytic activity">
    <reaction evidence="11 12">
        <text>tRNA(Ser) + L-serine + ATP = L-seryl-tRNA(Ser) + AMP + diphosphate + H(+)</text>
        <dbReference type="Rhea" id="RHEA:12292"/>
        <dbReference type="Rhea" id="RHEA-COMP:9669"/>
        <dbReference type="Rhea" id="RHEA-COMP:9703"/>
        <dbReference type="ChEBI" id="CHEBI:15378"/>
        <dbReference type="ChEBI" id="CHEBI:30616"/>
        <dbReference type="ChEBI" id="CHEBI:33019"/>
        <dbReference type="ChEBI" id="CHEBI:33384"/>
        <dbReference type="ChEBI" id="CHEBI:78442"/>
        <dbReference type="ChEBI" id="CHEBI:78533"/>
        <dbReference type="ChEBI" id="CHEBI:456215"/>
        <dbReference type="EC" id="6.1.1.11"/>
    </reaction>
</comment>
<comment type="caution">
    <text evidence="12">Lacks conserved residue(s) required for the propagation of feature annotation.</text>
</comment>
<feature type="binding site" evidence="12">
    <location>
        <position position="444"/>
    </location>
    <ligand>
        <name>L-serine</name>
        <dbReference type="ChEBI" id="CHEBI:33384"/>
    </ligand>
</feature>
<comment type="similarity">
    <text evidence="3 12">Belongs to the class-II aminoacyl-tRNA synthetase family. Type-1 seryl-tRNA synthetase subfamily.</text>
</comment>
<feature type="coiled-coil region" evidence="13">
    <location>
        <begin position="186"/>
        <end position="220"/>
    </location>
</feature>
<dbReference type="PROSITE" id="PS50862">
    <property type="entry name" value="AA_TRNA_LIGASE_II"/>
    <property type="match status" value="1"/>
</dbReference>
<dbReference type="InterPro" id="IPR033729">
    <property type="entry name" value="SerRS_core"/>
</dbReference>
<dbReference type="HAMAP" id="MF_00176">
    <property type="entry name" value="Ser_tRNA_synth_type1"/>
    <property type="match status" value="1"/>
</dbReference>
<feature type="binding site" evidence="12">
    <location>
        <begin position="390"/>
        <end position="392"/>
    </location>
    <ligand>
        <name>L-serine</name>
        <dbReference type="ChEBI" id="CHEBI:33384"/>
    </ligand>
</feature>
<dbReference type="GO" id="GO:0006434">
    <property type="term" value="P:seryl-tRNA aminoacylation"/>
    <property type="evidence" value="ECO:0007669"/>
    <property type="project" value="UniProtKB-UniRule"/>
</dbReference>
<evidence type="ECO:0000256" key="12">
    <source>
        <dbReference type="HAMAP-Rule" id="MF_00176"/>
    </source>
</evidence>
<evidence type="ECO:0000256" key="5">
    <source>
        <dbReference type="ARBA" id="ARBA00022598"/>
    </source>
</evidence>
<dbReference type="InterPro" id="IPR010978">
    <property type="entry name" value="tRNA-bd_arm"/>
</dbReference>
<keyword evidence="5 12" id="KW-0436">Ligase</keyword>
<dbReference type="Gene3D" id="1.10.287.40">
    <property type="entry name" value="Serine-tRNA synthetase, tRNA binding domain"/>
    <property type="match status" value="1"/>
</dbReference>
<proteinExistence type="inferred from homology"/>
<evidence type="ECO:0000256" key="2">
    <source>
        <dbReference type="ARBA" id="ARBA00005045"/>
    </source>
</evidence>
<feature type="binding site" evidence="12">
    <location>
        <position position="544"/>
    </location>
    <ligand>
        <name>L-serine</name>
        <dbReference type="ChEBI" id="CHEBI:33384"/>
    </ligand>
</feature>
<comment type="function">
    <text evidence="12">Catalyzes the attachment of serine to tRNA(Ser). Is also able to aminoacylate tRNA(Sec) with serine, to form the misacylated tRNA L-seryl-tRNA(Sec), which will be further converted into selenocysteinyl-tRNA(Sec).</text>
</comment>
<dbReference type="Proteomes" id="UP000568106">
    <property type="component" value="Unassembled WGS sequence"/>
</dbReference>
<dbReference type="GO" id="GO:0004828">
    <property type="term" value="F:serine-tRNA ligase activity"/>
    <property type="evidence" value="ECO:0007669"/>
    <property type="project" value="UniProtKB-UniRule"/>
</dbReference>
<keyword evidence="9 12" id="KW-0030">Aminoacyl-tRNA synthetase</keyword>
<keyword evidence="4 12" id="KW-0963">Cytoplasm</keyword>
<dbReference type="InterPro" id="IPR015866">
    <property type="entry name" value="Ser-tRNA-synth_1_N"/>
</dbReference>
<dbReference type="NCBIfam" id="TIGR00414">
    <property type="entry name" value="serS"/>
    <property type="match status" value="1"/>
</dbReference>
<dbReference type="PANTHER" id="PTHR43697:SF1">
    <property type="entry name" value="SERINE--TRNA LIGASE"/>
    <property type="match status" value="1"/>
</dbReference>
<evidence type="ECO:0000256" key="9">
    <source>
        <dbReference type="ARBA" id="ARBA00023146"/>
    </source>
</evidence>
<dbReference type="SUPFAM" id="SSF55681">
    <property type="entry name" value="Class II aaRS and biotin synthetases"/>
    <property type="match status" value="1"/>
</dbReference>
<evidence type="ECO:0000256" key="3">
    <source>
        <dbReference type="ARBA" id="ARBA00010728"/>
    </source>
</evidence>
<dbReference type="InterPro" id="IPR002314">
    <property type="entry name" value="aa-tRNA-synt_IIb"/>
</dbReference>
<comment type="subunit">
    <text evidence="12">Homodimer. The tRNA molecule binds across the dimer.</text>
</comment>
<comment type="catalytic activity">
    <reaction evidence="10 12">
        <text>tRNA(Sec) + L-serine + ATP = L-seryl-tRNA(Sec) + AMP + diphosphate + H(+)</text>
        <dbReference type="Rhea" id="RHEA:42580"/>
        <dbReference type="Rhea" id="RHEA-COMP:9742"/>
        <dbReference type="Rhea" id="RHEA-COMP:10128"/>
        <dbReference type="ChEBI" id="CHEBI:15378"/>
        <dbReference type="ChEBI" id="CHEBI:30616"/>
        <dbReference type="ChEBI" id="CHEBI:33019"/>
        <dbReference type="ChEBI" id="CHEBI:33384"/>
        <dbReference type="ChEBI" id="CHEBI:78442"/>
        <dbReference type="ChEBI" id="CHEBI:78533"/>
        <dbReference type="ChEBI" id="CHEBI:456215"/>
        <dbReference type="EC" id="6.1.1.11"/>
    </reaction>
</comment>
<dbReference type="Pfam" id="PF00587">
    <property type="entry name" value="tRNA-synt_2b"/>
    <property type="match status" value="1"/>
</dbReference>
<evidence type="ECO:0000256" key="6">
    <source>
        <dbReference type="ARBA" id="ARBA00022741"/>
    </source>
</evidence>
<evidence type="ECO:0000256" key="13">
    <source>
        <dbReference type="SAM" id="Coils"/>
    </source>
</evidence>
<dbReference type="GO" id="GO:0016260">
    <property type="term" value="P:selenocysteine biosynthetic process"/>
    <property type="evidence" value="ECO:0007669"/>
    <property type="project" value="UniProtKB-UniRule"/>
</dbReference>
<reference evidence="15" key="1">
    <citation type="submission" date="2020-08" db="EMBL/GenBank/DDBJ databases">
        <title>Genomic Encyclopedia of Type Strains, Phase IV (KMG-V): Genome sequencing to study the core and pangenomes of soil and plant-associated prokaryotes.</title>
        <authorList>
            <person name="Whitman W."/>
        </authorList>
    </citation>
    <scope>NUCLEOTIDE SEQUENCE [LARGE SCALE GENOMIC DNA]</scope>
    <source>
        <strain evidence="15">M8UP27</strain>
    </source>
</reference>
<dbReference type="Gene3D" id="3.30.930.10">
    <property type="entry name" value="Bira Bifunctional Protein, Domain 2"/>
    <property type="match status" value="1"/>
</dbReference>
<evidence type="ECO:0000256" key="11">
    <source>
        <dbReference type="ARBA" id="ARBA00048823"/>
    </source>
</evidence>
<evidence type="ECO:0000256" key="10">
    <source>
        <dbReference type="ARBA" id="ARBA00047929"/>
    </source>
</evidence>
<dbReference type="InterPro" id="IPR042103">
    <property type="entry name" value="SerRS_1_N_sf"/>
</dbReference>
<dbReference type="EMBL" id="JACHDY010000001">
    <property type="protein sequence ID" value="MBB5316180.1"/>
    <property type="molecule type" value="Genomic_DNA"/>
</dbReference>
<evidence type="ECO:0000313" key="16">
    <source>
        <dbReference type="Proteomes" id="UP000568106"/>
    </source>
</evidence>
<dbReference type="InterPro" id="IPR002317">
    <property type="entry name" value="Ser-tRNA-ligase_type_1"/>
</dbReference>
<name>A0A7W8MQU5_9BACT</name>
<dbReference type="SUPFAM" id="SSF46589">
    <property type="entry name" value="tRNA-binding arm"/>
    <property type="match status" value="1"/>
</dbReference>
<evidence type="ECO:0000256" key="1">
    <source>
        <dbReference type="ARBA" id="ARBA00004496"/>
    </source>
</evidence>
<dbReference type="EC" id="6.1.1.11" evidence="12"/>
<dbReference type="PANTHER" id="PTHR43697">
    <property type="entry name" value="SERYL-TRNA SYNTHETASE"/>
    <property type="match status" value="1"/>
</dbReference>
<organism evidence="15 16">
    <name type="scientific">Tunturiibacter empetritectus</name>
    <dbReference type="NCBI Taxonomy" id="3069691"/>
    <lineage>
        <taxon>Bacteria</taxon>
        <taxon>Pseudomonadati</taxon>
        <taxon>Acidobacteriota</taxon>
        <taxon>Terriglobia</taxon>
        <taxon>Terriglobales</taxon>
        <taxon>Acidobacteriaceae</taxon>
        <taxon>Tunturiibacter</taxon>
    </lineage>
</organism>
<evidence type="ECO:0000256" key="8">
    <source>
        <dbReference type="ARBA" id="ARBA00022917"/>
    </source>
</evidence>
<feature type="domain" description="Aminoacyl-transfer RNA synthetases class-II family profile" evidence="14">
    <location>
        <begin position="320"/>
        <end position="569"/>
    </location>
</feature>
<comment type="pathway">
    <text evidence="2 12">Aminoacyl-tRNA biosynthesis; selenocysteinyl-tRNA(Sec) biosynthesis; L-seryl-tRNA(Sec) from L-serine and tRNA(Sec): step 1/1.</text>
</comment>
<dbReference type="UniPathway" id="UPA00906">
    <property type="reaction ID" value="UER00895"/>
</dbReference>
<evidence type="ECO:0000313" key="15">
    <source>
        <dbReference type="EMBL" id="MBB5316180.1"/>
    </source>
</evidence>
<feature type="binding site" evidence="12">
    <location>
        <begin position="421"/>
        <end position="423"/>
    </location>
    <ligand>
        <name>ATP</name>
        <dbReference type="ChEBI" id="CHEBI:30616"/>
    </ligand>
</feature>